<feature type="region of interest" description="Disordered" evidence="3">
    <location>
        <begin position="277"/>
        <end position="366"/>
    </location>
</feature>
<dbReference type="InterPro" id="IPR024149">
    <property type="entry name" value="Paralemmin-3"/>
</dbReference>
<feature type="coiled-coil region" evidence="2">
    <location>
        <begin position="36"/>
        <end position="76"/>
    </location>
</feature>
<feature type="region of interest" description="Disordered" evidence="3">
    <location>
        <begin position="208"/>
        <end position="261"/>
    </location>
</feature>
<accession>A0A6P7I6N0</accession>
<gene>
    <name evidence="5" type="primary">palm3</name>
</gene>
<sequence length="494" mass="53402">MQTNRSQRWYALSCSPDETQACAPYGGLYCAGMDEAEKYKQRLEAIAEKRRLQEEQERVRREMEDEKLRLQQLKRKSLRDQWLMEGAPLSPTSMDAPRSPLWGTQAQDMEKHVDKLQSENQRLAEEQEKLAALTEDGQMDAVNVAEAGAETVPDVVQNGEKHAAISDSCALYFSETTKHGVTVTQSLLDHHSVVLTNGEGDLKADTNHKAAEHQSTTNGPIRTTEGVTSTKLESDQGVSEAEPGQVPNIITEEDDDDDEGTLVMRAECVIITDEGEDVSEELTSQEEQQPAITDTGEEGVEEEVETETAPEAFTESENSEAAVASTEGQPGTGAEDTESSAKAKENEDAETKAEDPASVQLQSPADALEGATVASVLIYSEAQPSSLNPELEAVGEASVAPEAAEKALKAQDQACPPSQFHEVPLGEPQETQRTEAGSREQEPLLVKVTAPTTKAMLVGANSPAGTETQSPTRASQGEETQAPKRKTCQCCSVM</sequence>
<keyword evidence="1 2" id="KW-0175">Coiled coil</keyword>
<evidence type="ECO:0000256" key="1">
    <source>
        <dbReference type="ARBA" id="ARBA00023054"/>
    </source>
</evidence>
<feature type="region of interest" description="Disordered" evidence="3">
    <location>
        <begin position="404"/>
        <end position="494"/>
    </location>
</feature>
<keyword evidence="4" id="KW-1185">Reference proteome</keyword>
<feature type="compositionally biased region" description="Polar residues" evidence="3">
    <location>
        <begin position="213"/>
        <end position="231"/>
    </location>
</feature>
<dbReference type="GeneID" id="114433945"/>
<reference evidence="5" key="1">
    <citation type="submission" date="2025-08" db="UniProtKB">
        <authorList>
            <consortium name="RefSeq"/>
        </authorList>
    </citation>
    <scope>IDENTIFICATION</scope>
</reference>
<name>A0A6P7I6N0_9TELE</name>
<dbReference type="PANTHER" id="PTHR47528:SF1">
    <property type="entry name" value="PARALEMMIN-3"/>
    <property type="match status" value="1"/>
</dbReference>
<dbReference type="Proteomes" id="UP000515145">
    <property type="component" value="Chromosome 1"/>
</dbReference>
<feature type="compositionally biased region" description="Polar residues" evidence="3">
    <location>
        <begin position="463"/>
        <end position="479"/>
    </location>
</feature>
<feature type="coiled-coil region" evidence="2">
    <location>
        <begin position="106"/>
        <end position="136"/>
    </location>
</feature>
<dbReference type="InParanoid" id="A0A6P7I6N0"/>
<evidence type="ECO:0000256" key="3">
    <source>
        <dbReference type="SAM" id="MobiDB-lite"/>
    </source>
</evidence>
<evidence type="ECO:0000313" key="5">
    <source>
        <dbReference type="RefSeq" id="XP_028258572.1"/>
    </source>
</evidence>
<feature type="compositionally biased region" description="Acidic residues" evidence="3">
    <location>
        <begin position="251"/>
        <end position="260"/>
    </location>
</feature>
<evidence type="ECO:0000256" key="2">
    <source>
        <dbReference type="SAM" id="Coils"/>
    </source>
</evidence>
<dbReference type="InterPro" id="IPR004965">
    <property type="entry name" value="Paralemmin"/>
</dbReference>
<feature type="compositionally biased region" description="Basic and acidic residues" evidence="3">
    <location>
        <begin position="339"/>
        <end position="355"/>
    </location>
</feature>
<dbReference type="CTD" id="342979"/>
<organism evidence="4 5">
    <name type="scientific">Parambassis ranga</name>
    <name type="common">Indian glassy fish</name>
    <dbReference type="NCBI Taxonomy" id="210632"/>
    <lineage>
        <taxon>Eukaryota</taxon>
        <taxon>Metazoa</taxon>
        <taxon>Chordata</taxon>
        <taxon>Craniata</taxon>
        <taxon>Vertebrata</taxon>
        <taxon>Euteleostomi</taxon>
        <taxon>Actinopterygii</taxon>
        <taxon>Neopterygii</taxon>
        <taxon>Teleostei</taxon>
        <taxon>Neoteleostei</taxon>
        <taxon>Acanthomorphata</taxon>
        <taxon>Ovalentaria</taxon>
        <taxon>Ambassidae</taxon>
        <taxon>Parambassis</taxon>
    </lineage>
</organism>
<proteinExistence type="predicted"/>
<dbReference type="OrthoDB" id="8942276at2759"/>
<dbReference type="PANTHER" id="PTHR47528">
    <property type="entry name" value="PARALEMMIN-3"/>
    <property type="match status" value="1"/>
</dbReference>
<dbReference type="AlphaFoldDB" id="A0A6P7I6N0"/>
<protein>
    <submittedName>
        <fullName evidence="5">Paralemmin-3 isoform X1</fullName>
    </submittedName>
</protein>
<evidence type="ECO:0000313" key="4">
    <source>
        <dbReference type="Proteomes" id="UP000515145"/>
    </source>
</evidence>
<feature type="compositionally biased region" description="Basic and acidic residues" evidence="3">
    <location>
        <begin position="430"/>
        <end position="442"/>
    </location>
</feature>
<feature type="compositionally biased region" description="Acidic residues" evidence="3">
    <location>
        <begin position="295"/>
        <end position="308"/>
    </location>
</feature>
<dbReference type="Pfam" id="PF03285">
    <property type="entry name" value="Paralemmin"/>
    <property type="match status" value="1"/>
</dbReference>
<dbReference type="RefSeq" id="XP_028258572.1">
    <property type="nucleotide sequence ID" value="XM_028402771.1"/>
</dbReference>